<dbReference type="Proteomes" id="UP000008983">
    <property type="component" value="Unassembled WGS sequence"/>
</dbReference>
<dbReference type="AlphaFoldDB" id="G0QJJ4"/>
<evidence type="ECO:0000313" key="2">
    <source>
        <dbReference type="EMBL" id="EGR34620.1"/>
    </source>
</evidence>
<keyword evidence="3" id="KW-1185">Reference proteome</keyword>
<feature type="non-terminal residue" evidence="2">
    <location>
        <position position="1"/>
    </location>
</feature>
<name>G0QJJ4_ICHMU</name>
<proteinExistence type="predicted"/>
<dbReference type="GeneID" id="14910812"/>
<evidence type="ECO:0000313" key="3">
    <source>
        <dbReference type="Proteomes" id="UP000008983"/>
    </source>
</evidence>
<organism evidence="2 3">
    <name type="scientific">Ichthyophthirius multifiliis</name>
    <name type="common">White spot disease agent</name>
    <name type="synonym">Ich</name>
    <dbReference type="NCBI Taxonomy" id="5932"/>
    <lineage>
        <taxon>Eukaryota</taxon>
        <taxon>Sar</taxon>
        <taxon>Alveolata</taxon>
        <taxon>Ciliophora</taxon>
        <taxon>Intramacronucleata</taxon>
        <taxon>Oligohymenophorea</taxon>
        <taxon>Hymenostomatida</taxon>
        <taxon>Ophryoglenina</taxon>
        <taxon>Ichthyophthirius</taxon>
    </lineage>
</organism>
<dbReference type="RefSeq" id="XP_004039924.1">
    <property type="nucleotide sequence ID" value="XM_004039876.1"/>
</dbReference>
<dbReference type="EMBL" id="GL983068">
    <property type="protein sequence ID" value="EGR34620.1"/>
    <property type="molecule type" value="Genomic_DNA"/>
</dbReference>
<gene>
    <name evidence="2" type="ORF">IMG5_005760</name>
</gene>
<reference evidence="2 3" key="1">
    <citation type="submission" date="2011-07" db="EMBL/GenBank/DDBJ databases">
        <authorList>
            <person name="Coyne R."/>
            <person name="Brami D."/>
            <person name="Johnson J."/>
            <person name="Hostetler J."/>
            <person name="Hannick L."/>
            <person name="Clark T."/>
            <person name="Cassidy-Hanley D."/>
            <person name="Inman J."/>
        </authorList>
    </citation>
    <scope>NUCLEOTIDE SEQUENCE [LARGE SCALE GENOMIC DNA]</scope>
    <source>
        <strain evidence="2 3">G5</strain>
    </source>
</reference>
<sequence length="102" mass="12140">QRSSSSLFKQETIQFIKVFILKYSFYFSQLIILVQIIFYSSYSSSSQSNKNSLALDLLKFIYVVYIVLGVSYYNSSSFSYEFINEFWREQLFIINCYQVNYG</sequence>
<accession>G0QJJ4</accession>
<evidence type="ECO:0000256" key="1">
    <source>
        <dbReference type="SAM" id="Phobius"/>
    </source>
</evidence>
<feature type="transmembrane region" description="Helical" evidence="1">
    <location>
        <begin position="53"/>
        <end position="73"/>
    </location>
</feature>
<protein>
    <recommendedName>
        <fullName evidence="4">Transmembrane protein</fullName>
    </recommendedName>
</protein>
<dbReference type="InParanoid" id="G0QJJ4"/>
<keyword evidence="1" id="KW-0472">Membrane</keyword>
<keyword evidence="1" id="KW-0812">Transmembrane</keyword>
<evidence type="ECO:0008006" key="4">
    <source>
        <dbReference type="Google" id="ProtNLM"/>
    </source>
</evidence>
<feature type="transmembrane region" description="Helical" evidence="1">
    <location>
        <begin position="20"/>
        <end position="41"/>
    </location>
</feature>
<keyword evidence="1" id="KW-1133">Transmembrane helix</keyword>